<keyword evidence="2" id="KW-1133">Transmembrane helix</keyword>
<keyword evidence="2" id="KW-0812">Transmembrane</keyword>
<feature type="region of interest" description="Disordered" evidence="1">
    <location>
        <begin position="163"/>
        <end position="185"/>
    </location>
</feature>
<gene>
    <name evidence="3" type="ORF">FISHEDRAFT_76010</name>
</gene>
<accession>A0A0D7A715</accession>
<evidence type="ECO:0000256" key="1">
    <source>
        <dbReference type="SAM" id="MobiDB-lite"/>
    </source>
</evidence>
<keyword evidence="2" id="KW-0472">Membrane</keyword>
<dbReference type="OrthoDB" id="2502792at2759"/>
<feature type="transmembrane region" description="Helical" evidence="2">
    <location>
        <begin position="64"/>
        <end position="89"/>
    </location>
</feature>
<sequence>MPNIVSLPQIMDPLLDYLQDVLPGPVFAFVLAFLSHFIALISALAHFAVAVYSKDPADWDVQTVLPPLISLLAAWFAVYSFYCATVYAIRKSIWIAKWTAIICVLVGCAVWVARNQVDALQKFGLAQQLTDFAMGYLNSGFSEDTPRRDHRRERPKPWDSFDRHREWQYDEQEEQRRTAQGGDEVQKVIDGIARFVKDAAKDVRDGRRRNDNTADSSQEHAAESH</sequence>
<feature type="transmembrane region" description="Helical" evidence="2">
    <location>
        <begin position="95"/>
        <end position="113"/>
    </location>
</feature>
<feature type="region of interest" description="Disordered" evidence="1">
    <location>
        <begin position="200"/>
        <end position="225"/>
    </location>
</feature>
<dbReference type="Proteomes" id="UP000054144">
    <property type="component" value="Unassembled WGS sequence"/>
</dbReference>
<evidence type="ECO:0000313" key="3">
    <source>
        <dbReference type="EMBL" id="KIY46169.1"/>
    </source>
</evidence>
<name>A0A0D7A715_9AGAR</name>
<evidence type="ECO:0000256" key="2">
    <source>
        <dbReference type="SAM" id="Phobius"/>
    </source>
</evidence>
<organism evidence="3 4">
    <name type="scientific">Fistulina hepatica ATCC 64428</name>
    <dbReference type="NCBI Taxonomy" id="1128425"/>
    <lineage>
        <taxon>Eukaryota</taxon>
        <taxon>Fungi</taxon>
        <taxon>Dikarya</taxon>
        <taxon>Basidiomycota</taxon>
        <taxon>Agaricomycotina</taxon>
        <taxon>Agaricomycetes</taxon>
        <taxon>Agaricomycetidae</taxon>
        <taxon>Agaricales</taxon>
        <taxon>Fistulinaceae</taxon>
        <taxon>Fistulina</taxon>
    </lineage>
</organism>
<keyword evidence="4" id="KW-1185">Reference proteome</keyword>
<evidence type="ECO:0000313" key="4">
    <source>
        <dbReference type="Proteomes" id="UP000054144"/>
    </source>
</evidence>
<feature type="transmembrane region" description="Helical" evidence="2">
    <location>
        <begin position="26"/>
        <end position="52"/>
    </location>
</feature>
<protein>
    <submittedName>
        <fullName evidence="3">Uncharacterized protein</fullName>
    </submittedName>
</protein>
<dbReference type="EMBL" id="KN882043">
    <property type="protein sequence ID" value="KIY46169.1"/>
    <property type="molecule type" value="Genomic_DNA"/>
</dbReference>
<dbReference type="AlphaFoldDB" id="A0A0D7A715"/>
<reference evidence="3 4" key="1">
    <citation type="journal article" date="2015" name="Fungal Genet. Biol.">
        <title>Evolution of novel wood decay mechanisms in Agaricales revealed by the genome sequences of Fistulina hepatica and Cylindrobasidium torrendii.</title>
        <authorList>
            <person name="Floudas D."/>
            <person name="Held B.W."/>
            <person name="Riley R."/>
            <person name="Nagy L.G."/>
            <person name="Koehler G."/>
            <person name="Ransdell A.S."/>
            <person name="Younus H."/>
            <person name="Chow J."/>
            <person name="Chiniquy J."/>
            <person name="Lipzen A."/>
            <person name="Tritt A."/>
            <person name="Sun H."/>
            <person name="Haridas S."/>
            <person name="LaButti K."/>
            <person name="Ohm R.A."/>
            <person name="Kues U."/>
            <person name="Blanchette R.A."/>
            <person name="Grigoriev I.V."/>
            <person name="Minto R.E."/>
            <person name="Hibbett D.S."/>
        </authorList>
    </citation>
    <scope>NUCLEOTIDE SEQUENCE [LARGE SCALE GENOMIC DNA]</scope>
    <source>
        <strain evidence="3 4">ATCC 64428</strain>
    </source>
</reference>
<proteinExistence type="predicted"/>